<evidence type="ECO:0000313" key="3">
    <source>
        <dbReference type="EMBL" id="GMI46526.1"/>
    </source>
</evidence>
<dbReference type="SMART" id="SM00128">
    <property type="entry name" value="IPPc"/>
    <property type="match status" value="1"/>
</dbReference>
<keyword evidence="4" id="KW-1185">Reference proteome</keyword>
<protein>
    <recommendedName>
        <fullName evidence="2">C2 domain-containing protein</fullName>
    </recommendedName>
</protein>
<dbReference type="OrthoDB" id="62798at2759"/>
<dbReference type="PANTHER" id="PTHR11200:SF275">
    <property type="entry name" value="LD06095P"/>
    <property type="match status" value="1"/>
</dbReference>
<dbReference type="SMART" id="SM00239">
    <property type="entry name" value="C2"/>
    <property type="match status" value="1"/>
</dbReference>
<feature type="compositionally biased region" description="Basic and acidic residues" evidence="1">
    <location>
        <begin position="64"/>
        <end position="76"/>
    </location>
</feature>
<dbReference type="Proteomes" id="UP001165065">
    <property type="component" value="Unassembled WGS sequence"/>
</dbReference>
<dbReference type="Gene3D" id="2.60.40.150">
    <property type="entry name" value="C2 domain"/>
    <property type="match status" value="1"/>
</dbReference>
<dbReference type="Pfam" id="PF00168">
    <property type="entry name" value="C2"/>
    <property type="match status" value="1"/>
</dbReference>
<dbReference type="Gene3D" id="3.60.10.10">
    <property type="entry name" value="Endonuclease/exonuclease/phosphatase"/>
    <property type="match status" value="1"/>
</dbReference>
<dbReference type="GO" id="GO:0004439">
    <property type="term" value="F:phosphatidylinositol-4,5-bisphosphate 5-phosphatase activity"/>
    <property type="evidence" value="ECO:0007669"/>
    <property type="project" value="TreeGrafter"/>
</dbReference>
<gene>
    <name evidence="3" type="ORF">TrCOL_g10477</name>
</gene>
<organism evidence="3 4">
    <name type="scientific">Triparma columacea</name>
    <dbReference type="NCBI Taxonomy" id="722753"/>
    <lineage>
        <taxon>Eukaryota</taxon>
        <taxon>Sar</taxon>
        <taxon>Stramenopiles</taxon>
        <taxon>Ochrophyta</taxon>
        <taxon>Bolidophyceae</taxon>
        <taxon>Parmales</taxon>
        <taxon>Triparmaceae</taxon>
        <taxon>Triparma</taxon>
    </lineage>
</organism>
<dbReference type="EMBL" id="BRYA01000302">
    <property type="protein sequence ID" value="GMI46526.1"/>
    <property type="molecule type" value="Genomic_DNA"/>
</dbReference>
<dbReference type="InterPro" id="IPR036691">
    <property type="entry name" value="Endo/exonu/phosph_ase_sf"/>
</dbReference>
<dbReference type="PROSITE" id="PS50004">
    <property type="entry name" value="C2"/>
    <property type="match status" value="1"/>
</dbReference>
<sequence>MRMNLMIATSNMGNAMPSHSDVSSMIPHDGGNLYDIIVIGMQEATFGGADDIARGMEEEEEEGDGKVGKVGGEGKKPHLSQKGKRFSAPSIVGKVGKVVRKVEEKFRGVTSTSDTSYNKFTPQNRKGAAFSFDSPSPSADSTALHSMLSSHLPSYSPCVRYQRGEMRLHIYVRTALVPALTDVEVAAENTGIGHLLANKGGIAARITFIDTSLSFVTCHIQAHEGKEHFQRRCTDLSEILAGTKLGNPKRYDVSLISHHTFVFGDLNFRTDYGKGKKENKEICWKALARGDFQDIYNHDELMRAVCNGECLTGFQEGDCSTFPPTFKVNRHVRGSLGEGLSVEDIYNPQRTPSYCDRILYTSLAGLDGRLKQVKLEAVPSYAASDHNPVRSMFHIDVPTIDKFGLHFPSALMSRRPKEESELRARNSPSKVDSARIVRDLSETPDFDLDHPTLTSEKVENEDEQEADVDYDRICKLTFFDMRCRNLTEMDPSITGGGSDPYIQFVPLSDHLLKGQHKSHRRNTTNHAFSHFARTATHRKNVNPVFDDVVELEIDLSREKDLMIGKFIALTVMDHDDLSEDDLIGTVVINLASLVGGDGGNGVRLRREKGGTSRIEVSKPVMRDCTVQGHLECTVEMCWMDGKMVRTTRSKNFDRPGECCSCS</sequence>
<dbReference type="SUPFAM" id="SSF56219">
    <property type="entry name" value="DNase I-like"/>
    <property type="match status" value="1"/>
</dbReference>
<dbReference type="InterPro" id="IPR035892">
    <property type="entry name" value="C2_domain_sf"/>
</dbReference>
<dbReference type="AlphaFoldDB" id="A0A9W7LE69"/>
<feature type="region of interest" description="Disordered" evidence="1">
    <location>
        <begin position="443"/>
        <end position="464"/>
    </location>
</feature>
<evidence type="ECO:0000313" key="4">
    <source>
        <dbReference type="Proteomes" id="UP001165065"/>
    </source>
</evidence>
<dbReference type="InterPro" id="IPR046985">
    <property type="entry name" value="IP5"/>
</dbReference>
<proteinExistence type="predicted"/>
<dbReference type="SUPFAM" id="SSF49562">
    <property type="entry name" value="C2 domain (Calcium/lipid-binding domain, CaLB)"/>
    <property type="match status" value="1"/>
</dbReference>
<feature type="domain" description="C2" evidence="2">
    <location>
        <begin position="460"/>
        <end position="603"/>
    </location>
</feature>
<name>A0A9W7LE69_9STRA</name>
<dbReference type="InterPro" id="IPR000008">
    <property type="entry name" value="C2_dom"/>
</dbReference>
<dbReference type="PANTHER" id="PTHR11200">
    <property type="entry name" value="INOSITOL 5-PHOSPHATASE"/>
    <property type="match status" value="1"/>
</dbReference>
<reference evidence="4" key="1">
    <citation type="journal article" date="2023" name="Commun. Biol.">
        <title>Genome analysis of Parmales, the sister group of diatoms, reveals the evolutionary specialization of diatoms from phago-mixotrophs to photoautotrophs.</title>
        <authorList>
            <person name="Ban H."/>
            <person name="Sato S."/>
            <person name="Yoshikawa S."/>
            <person name="Yamada K."/>
            <person name="Nakamura Y."/>
            <person name="Ichinomiya M."/>
            <person name="Sato N."/>
            <person name="Blanc-Mathieu R."/>
            <person name="Endo H."/>
            <person name="Kuwata A."/>
            <person name="Ogata H."/>
        </authorList>
    </citation>
    <scope>NUCLEOTIDE SEQUENCE [LARGE SCALE GENOMIC DNA]</scope>
</reference>
<dbReference type="InterPro" id="IPR000300">
    <property type="entry name" value="IPPc"/>
</dbReference>
<accession>A0A9W7LE69</accession>
<dbReference type="GO" id="GO:0046856">
    <property type="term" value="P:phosphatidylinositol dephosphorylation"/>
    <property type="evidence" value="ECO:0007669"/>
    <property type="project" value="InterPro"/>
</dbReference>
<comment type="caution">
    <text evidence="3">The sequence shown here is derived from an EMBL/GenBank/DDBJ whole genome shotgun (WGS) entry which is preliminary data.</text>
</comment>
<evidence type="ECO:0000259" key="2">
    <source>
        <dbReference type="PROSITE" id="PS50004"/>
    </source>
</evidence>
<feature type="region of interest" description="Disordered" evidence="1">
    <location>
        <begin position="57"/>
        <end position="85"/>
    </location>
</feature>
<evidence type="ECO:0000256" key="1">
    <source>
        <dbReference type="SAM" id="MobiDB-lite"/>
    </source>
</evidence>
<dbReference type="Pfam" id="PF22669">
    <property type="entry name" value="Exo_endo_phos2"/>
    <property type="match status" value="1"/>
</dbReference>